<name>A0AB36DKT4_MEDGN</name>
<dbReference type="EMBL" id="JAAIRY010000032">
    <property type="protein sequence ID" value="NSI66323.1"/>
    <property type="molecule type" value="Genomic_DNA"/>
</dbReference>
<gene>
    <name evidence="2" type="ORF">G4981_13760</name>
</gene>
<dbReference type="Proteomes" id="UP001296581">
    <property type="component" value="Unassembled WGS sequence"/>
</dbReference>
<reference evidence="2" key="2">
    <citation type="submission" date="2020-02" db="EMBL/GenBank/DDBJ databases">
        <authorList>
            <person name="Littmann E."/>
            <person name="Sorbara M."/>
        </authorList>
    </citation>
    <scope>NUCLEOTIDE SEQUENCE</scope>
    <source>
        <strain evidence="2">MSK.11.9</strain>
    </source>
</reference>
<dbReference type="Pfam" id="PF06412">
    <property type="entry name" value="TraD"/>
    <property type="match status" value="1"/>
</dbReference>
<reference evidence="2" key="1">
    <citation type="journal article" date="2020" name="Cell Host Microbe">
        <title>Functional and Genomic Variation between Human-Derived Isolates of Lachnospiraceae Reveals Inter- and Intra-Species Diversity.</title>
        <authorList>
            <person name="Sorbara M.T."/>
            <person name="Littmann E.R."/>
            <person name="Fontana E."/>
            <person name="Moody T.U."/>
            <person name="Kohout C.E."/>
            <person name="Gjonbalaj M."/>
            <person name="Eaton V."/>
            <person name="Seok R."/>
            <person name="Leiner I.M."/>
            <person name="Pamer E.G."/>
        </authorList>
    </citation>
    <scope>NUCLEOTIDE SEQUENCE</scope>
    <source>
        <strain evidence="2">MSK.11.9</strain>
    </source>
</reference>
<evidence type="ECO:0000313" key="2">
    <source>
        <dbReference type="EMBL" id="NSI66323.1"/>
    </source>
</evidence>
<comment type="caution">
    <text evidence="2">The sequence shown here is derived from an EMBL/GenBank/DDBJ whole genome shotgun (WGS) entry which is preliminary data.</text>
</comment>
<proteinExistence type="predicted"/>
<evidence type="ECO:0000256" key="1">
    <source>
        <dbReference type="SAM" id="Coils"/>
    </source>
</evidence>
<organism evidence="2 3">
    <name type="scientific">Mediterraneibacter gnavus</name>
    <name type="common">Ruminococcus gnavus</name>
    <dbReference type="NCBI Taxonomy" id="33038"/>
    <lineage>
        <taxon>Bacteria</taxon>
        <taxon>Bacillati</taxon>
        <taxon>Bacillota</taxon>
        <taxon>Clostridia</taxon>
        <taxon>Lachnospirales</taxon>
        <taxon>Lachnospiraceae</taxon>
        <taxon>Mediterraneibacter</taxon>
    </lineage>
</organism>
<keyword evidence="1" id="KW-0175">Coiled coil</keyword>
<evidence type="ECO:0000313" key="3">
    <source>
        <dbReference type="Proteomes" id="UP001296581"/>
    </source>
</evidence>
<accession>A0AB36DKT4</accession>
<sequence length="102" mass="11899">MGRSKTMAQKSYDEKLEEILKKKAQLEAQEKAIKKRKSEDERKKRTRRLIELGGIVESVLGRDTTEEDKIRFLNFLKKQEVNGKFFSKAMNNSSVTDETVEM</sequence>
<dbReference type="AlphaFoldDB" id="A0AB36DKT4"/>
<feature type="coiled-coil region" evidence="1">
    <location>
        <begin position="9"/>
        <end position="43"/>
    </location>
</feature>
<protein>
    <submittedName>
        <fullName evidence="2">Conjugal transfer protein TraD</fullName>
    </submittedName>
</protein>
<dbReference type="InterPro" id="IPR009444">
    <property type="entry name" value="Conjugal_tfr_TraD_a-type"/>
</dbReference>